<accession>A0A1E3VIV7</accession>
<organism evidence="2 3">
    <name type="scientific">Methyloceanibacter superfactus</name>
    <dbReference type="NCBI Taxonomy" id="1774969"/>
    <lineage>
        <taxon>Bacteria</taxon>
        <taxon>Pseudomonadati</taxon>
        <taxon>Pseudomonadota</taxon>
        <taxon>Alphaproteobacteria</taxon>
        <taxon>Hyphomicrobiales</taxon>
        <taxon>Hyphomicrobiaceae</taxon>
        <taxon>Methyloceanibacter</taxon>
    </lineage>
</organism>
<sequence>MALDEEIKAARKEIVSDGYEMSIGELMNLYRDDELRIDPEFQRLFRWDDTRKTRFIESLLLGIPIPPIFVFQDDKGIWELIDGLQRLSTIFQFTNILKGPRAAELGALSLEGTNFLPSLAGKRWEPSADDAEDGIGEVHQLEIKRARLRVEILKKESDPQAKFELFQRLNTGGAALTEQEVRNCVAVMLNKDFHEWLVKASQLPAFVTTTIQTEPAIQAQAGVELVLRFLAFRHVPYTKGLDVHEYLDQALPKLATEPPFDANVEERVFEQTFSVLSDALGSSAFKRWDGESFGGKFLMSVFEVMAIGTSKNIDEITALNPEERSQFLTQKAKALWDDPVFQRNSGAGVRGTTRLVNLLPMATDFLRPH</sequence>
<evidence type="ECO:0000313" key="3">
    <source>
        <dbReference type="Proteomes" id="UP000094472"/>
    </source>
</evidence>
<reference evidence="2 3" key="1">
    <citation type="journal article" date="2016" name="Environ. Microbiol.">
        <title>New Methyloceanibacter diversity from North Sea sediments includes methanotroph containing solely the soluble methane monooxygenase.</title>
        <authorList>
            <person name="Vekeman B."/>
            <person name="Kerckhof F.M."/>
            <person name="Cremers G."/>
            <person name="de Vos P."/>
            <person name="Vandamme P."/>
            <person name="Boon N."/>
            <person name="Op den Camp H.J."/>
            <person name="Heylen K."/>
        </authorList>
    </citation>
    <scope>NUCLEOTIDE SEQUENCE [LARGE SCALE GENOMIC DNA]</scope>
    <source>
        <strain evidence="2 3">R-67175</strain>
    </source>
</reference>
<dbReference type="InterPro" id="IPR004919">
    <property type="entry name" value="GmrSD_N"/>
</dbReference>
<dbReference type="Pfam" id="PF03235">
    <property type="entry name" value="GmrSD_N"/>
    <property type="match status" value="1"/>
</dbReference>
<evidence type="ECO:0000259" key="1">
    <source>
        <dbReference type="Pfam" id="PF03235"/>
    </source>
</evidence>
<gene>
    <name evidence="2" type="ORF">AUC69_04385</name>
</gene>
<proteinExistence type="predicted"/>
<name>A0A1E3VIV7_9HYPH</name>
<evidence type="ECO:0000313" key="2">
    <source>
        <dbReference type="EMBL" id="ODR93444.1"/>
    </source>
</evidence>
<dbReference type="AlphaFoldDB" id="A0A1E3VIV7"/>
<dbReference type="Proteomes" id="UP000094472">
    <property type="component" value="Unassembled WGS sequence"/>
</dbReference>
<dbReference type="RefSeq" id="WP_069442978.1">
    <property type="nucleotide sequence ID" value="NZ_LPWF01000038.1"/>
</dbReference>
<dbReference type="PANTHER" id="PTHR39639">
    <property type="entry name" value="CHROMOSOME 16, WHOLE GENOME SHOTGUN SEQUENCE"/>
    <property type="match status" value="1"/>
</dbReference>
<comment type="caution">
    <text evidence="2">The sequence shown here is derived from an EMBL/GenBank/DDBJ whole genome shotgun (WGS) entry which is preliminary data.</text>
</comment>
<dbReference type="OrthoDB" id="9787127at2"/>
<dbReference type="PANTHER" id="PTHR39639:SF1">
    <property type="entry name" value="DUF262 DOMAIN-CONTAINING PROTEIN"/>
    <property type="match status" value="1"/>
</dbReference>
<dbReference type="EMBL" id="LPWF01000038">
    <property type="protein sequence ID" value="ODR93444.1"/>
    <property type="molecule type" value="Genomic_DNA"/>
</dbReference>
<protein>
    <recommendedName>
        <fullName evidence="1">GmrSD restriction endonucleases N-terminal domain-containing protein</fullName>
    </recommendedName>
</protein>
<feature type="domain" description="GmrSD restriction endonucleases N-terminal" evidence="1">
    <location>
        <begin position="26"/>
        <end position="184"/>
    </location>
</feature>
<keyword evidence="3" id="KW-1185">Reference proteome</keyword>
<dbReference type="STRING" id="1774969.AUC69_04385"/>